<dbReference type="EMBL" id="CH408159">
    <property type="protein sequence ID" value="EDK40204.2"/>
    <property type="molecule type" value="Genomic_DNA"/>
</dbReference>
<dbReference type="InParanoid" id="A5DM01"/>
<dbReference type="Proteomes" id="UP000001997">
    <property type="component" value="Unassembled WGS sequence"/>
</dbReference>
<gene>
    <name evidence="1" type="ORF">PGUG_04302</name>
</gene>
<keyword evidence="2" id="KW-1185">Reference proteome</keyword>
<proteinExistence type="predicted"/>
<dbReference type="InterPro" id="IPR043129">
    <property type="entry name" value="ATPase_NBD"/>
</dbReference>
<dbReference type="PANTHER" id="PTHR11937">
    <property type="entry name" value="ACTIN"/>
    <property type="match status" value="1"/>
</dbReference>
<dbReference type="OMA" id="FHMHAQS"/>
<dbReference type="KEGG" id="pgu:PGUG_04302"/>
<sequence>MTDTSSEYHAVIINISTKSISAGFVGEAEPATVLQLGPFKESCERALPPYFELDHSLTALERKNIIEGLTSDPILKDLSDIFTTEQCSWFPLRSSLKCHSSATLSREVRAKVVDLLVNRLLVTPSRTKIFLIDSFITESSKNIIYNELLYGVGVRSIYCIPEPILTIVGAQSKHGLVVDIGWDKISIIPVIDLRMVEECGYENFRKLTGTHLHYYTLQKLLELENSELTESLHSNSFELVNNFITGCMYCKQDGEEQETQFTFSGINIPNEKRYQPVHECFLSNHVLSKRILKVVERCPLDYRSKLMNSICFTGFVTSIPGFKSSILNQLRELTSIKVQAIMTLGPYAGYSLYGSTKLVREEYSAWKAFEVTKRTFVKR</sequence>
<dbReference type="STRING" id="294746.A5DM01"/>
<dbReference type="VEuPathDB" id="FungiDB:PGUG_04302"/>
<evidence type="ECO:0000313" key="1">
    <source>
        <dbReference type="EMBL" id="EDK40204.2"/>
    </source>
</evidence>
<evidence type="ECO:0008006" key="3">
    <source>
        <dbReference type="Google" id="ProtNLM"/>
    </source>
</evidence>
<dbReference type="Gene3D" id="3.30.420.40">
    <property type="match status" value="2"/>
</dbReference>
<accession>A5DM01</accession>
<dbReference type="eggNOG" id="ENOG502S8RP">
    <property type="taxonomic scope" value="Eukaryota"/>
</dbReference>
<dbReference type="HOGENOM" id="CLU_060376_0_0_1"/>
<organism evidence="1 2">
    <name type="scientific">Meyerozyma guilliermondii (strain ATCC 6260 / CBS 566 / DSM 6381 / JCM 1539 / NBRC 10279 / NRRL Y-324)</name>
    <name type="common">Yeast</name>
    <name type="synonym">Candida guilliermondii</name>
    <dbReference type="NCBI Taxonomy" id="294746"/>
    <lineage>
        <taxon>Eukaryota</taxon>
        <taxon>Fungi</taxon>
        <taxon>Dikarya</taxon>
        <taxon>Ascomycota</taxon>
        <taxon>Saccharomycotina</taxon>
        <taxon>Pichiomycetes</taxon>
        <taxon>Debaryomycetaceae</taxon>
        <taxon>Meyerozyma</taxon>
    </lineage>
</organism>
<evidence type="ECO:0000313" key="2">
    <source>
        <dbReference type="Proteomes" id="UP000001997"/>
    </source>
</evidence>
<dbReference type="InterPro" id="IPR004000">
    <property type="entry name" value="Actin"/>
</dbReference>
<reference evidence="1 2" key="1">
    <citation type="journal article" date="2009" name="Nature">
        <title>Evolution of pathogenicity and sexual reproduction in eight Candida genomes.</title>
        <authorList>
            <person name="Butler G."/>
            <person name="Rasmussen M.D."/>
            <person name="Lin M.F."/>
            <person name="Santos M.A."/>
            <person name="Sakthikumar S."/>
            <person name="Munro C.A."/>
            <person name="Rheinbay E."/>
            <person name="Grabherr M."/>
            <person name="Forche A."/>
            <person name="Reedy J.L."/>
            <person name="Agrafioti I."/>
            <person name="Arnaud M.B."/>
            <person name="Bates S."/>
            <person name="Brown A.J."/>
            <person name="Brunke S."/>
            <person name="Costanzo M.C."/>
            <person name="Fitzpatrick D.A."/>
            <person name="de Groot P.W."/>
            <person name="Harris D."/>
            <person name="Hoyer L.L."/>
            <person name="Hube B."/>
            <person name="Klis F.M."/>
            <person name="Kodira C."/>
            <person name="Lennard N."/>
            <person name="Logue M.E."/>
            <person name="Martin R."/>
            <person name="Neiman A.M."/>
            <person name="Nikolaou E."/>
            <person name="Quail M.A."/>
            <person name="Quinn J."/>
            <person name="Santos M.C."/>
            <person name="Schmitzberger F.F."/>
            <person name="Sherlock G."/>
            <person name="Shah P."/>
            <person name="Silverstein K.A."/>
            <person name="Skrzypek M.S."/>
            <person name="Soll D."/>
            <person name="Staggs R."/>
            <person name="Stansfield I."/>
            <person name="Stumpf M.P."/>
            <person name="Sudbery P.E."/>
            <person name="Srikantha T."/>
            <person name="Zeng Q."/>
            <person name="Berman J."/>
            <person name="Berriman M."/>
            <person name="Heitman J."/>
            <person name="Gow N.A."/>
            <person name="Lorenz M.C."/>
            <person name="Birren B.W."/>
            <person name="Kellis M."/>
            <person name="Cuomo C.A."/>
        </authorList>
    </citation>
    <scope>NUCLEOTIDE SEQUENCE [LARGE SCALE GENOMIC DNA]</scope>
    <source>
        <strain evidence="2">ATCC 6260 / CBS 566 / DSM 6381 / JCM 1539 / NBRC 10279 / NRRL Y-324</strain>
    </source>
</reference>
<dbReference type="SUPFAM" id="SSF53067">
    <property type="entry name" value="Actin-like ATPase domain"/>
    <property type="match status" value="1"/>
</dbReference>
<dbReference type="AlphaFoldDB" id="A5DM01"/>
<dbReference type="SMART" id="SM00268">
    <property type="entry name" value="ACTIN"/>
    <property type="match status" value="1"/>
</dbReference>
<dbReference type="OrthoDB" id="337660at2759"/>
<dbReference type="GeneID" id="5125446"/>
<name>A5DM01_PICGU</name>
<protein>
    <recommendedName>
        <fullName evidence="3">Actin</fullName>
    </recommendedName>
</protein>
<dbReference type="Gene3D" id="3.90.640.10">
    <property type="entry name" value="Actin, Chain A, domain 4"/>
    <property type="match status" value="1"/>
</dbReference>
<dbReference type="RefSeq" id="XP_001483573.2">
    <property type="nucleotide sequence ID" value="XM_001483523.1"/>
</dbReference>